<evidence type="ECO:0000256" key="1">
    <source>
        <dbReference type="ARBA" id="ARBA00004496"/>
    </source>
</evidence>
<keyword evidence="2" id="KW-0229">DNA integration</keyword>
<dbReference type="InterPro" id="IPR013762">
    <property type="entry name" value="Integrase-like_cat_sf"/>
</dbReference>
<dbReference type="PANTHER" id="PTHR30349">
    <property type="entry name" value="PHAGE INTEGRASE-RELATED"/>
    <property type="match status" value="1"/>
</dbReference>
<dbReference type="EMBL" id="CACRSL010000003">
    <property type="protein sequence ID" value="VYS82148.1"/>
    <property type="molecule type" value="Genomic_DNA"/>
</dbReference>
<keyword evidence="3" id="KW-0233">DNA recombination</keyword>
<dbReference type="InterPro" id="IPR011010">
    <property type="entry name" value="DNA_brk_join_enz"/>
</dbReference>
<dbReference type="InterPro" id="IPR002104">
    <property type="entry name" value="Integrase_catalytic"/>
</dbReference>
<comment type="subcellular location">
    <subcellularLocation>
        <location evidence="1">Cytoplasm</location>
    </subcellularLocation>
</comment>
<accession>A0A6N2RNX8</accession>
<dbReference type="InterPro" id="IPR050090">
    <property type="entry name" value="Tyrosine_recombinase_XerCD"/>
</dbReference>
<evidence type="ECO:0000256" key="2">
    <source>
        <dbReference type="ARBA" id="ARBA00022908"/>
    </source>
</evidence>
<protein>
    <submittedName>
        <fullName evidence="5">Tyrosine recombinase XerD</fullName>
    </submittedName>
</protein>
<dbReference type="Pfam" id="PF00589">
    <property type="entry name" value="Phage_integrase"/>
    <property type="match status" value="1"/>
</dbReference>
<dbReference type="GO" id="GO:0015074">
    <property type="term" value="P:DNA integration"/>
    <property type="evidence" value="ECO:0007669"/>
    <property type="project" value="UniProtKB-KW"/>
</dbReference>
<dbReference type="PANTHER" id="PTHR30349:SF77">
    <property type="entry name" value="TYROSINE RECOMBINASE XERC"/>
    <property type="match status" value="1"/>
</dbReference>
<feature type="domain" description="Tyr recombinase" evidence="4">
    <location>
        <begin position="209"/>
        <end position="396"/>
    </location>
</feature>
<dbReference type="Gene3D" id="1.10.443.10">
    <property type="entry name" value="Intergrase catalytic core"/>
    <property type="match status" value="1"/>
</dbReference>
<gene>
    <name evidence="5" type="primary">xerD_2</name>
    <name evidence="5" type="ORF">AULFYP135_00508</name>
</gene>
<dbReference type="GO" id="GO:0006310">
    <property type="term" value="P:DNA recombination"/>
    <property type="evidence" value="ECO:0007669"/>
    <property type="project" value="UniProtKB-KW"/>
</dbReference>
<dbReference type="PROSITE" id="PS51898">
    <property type="entry name" value="TYR_RECOMBINASE"/>
    <property type="match status" value="1"/>
</dbReference>
<dbReference type="AlphaFoldDB" id="A0A6N2RNX8"/>
<dbReference type="GO" id="GO:0005737">
    <property type="term" value="C:cytoplasm"/>
    <property type="evidence" value="ECO:0007669"/>
    <property type="project" value="UniProtKB-SubCell"/>
</dbReference>
<name>A0A6N2RNX8_9FIRM</name>
<evidence type="ECO:0000313" key="5">
    <source>
        <dbReference type="EMBL" id="VYS82148.1"/>
    </source>
</evidence>
<sequence length="424" mass="48501">MQRIEDAVNGVLEAMRQRGVSEYSLKCIRWSVYRRIVVWHHTHDTDICSYELLSSLCELQRIRYEHGEISRKFYRAFVTAAFRIRSYVDTGKVDFSIVKDTKYYKPGKEYQELVDSILKASGLTEGSQYKLAIIMRQFFCFFEKRYSSIEQATDRDFLDFIPEAAKKNPNNMTCTMRALRYITQYLNDHQLAEISVDLSIFRPQSPPNRMIDPFTQDDIAAVMDVIGSHSKTPKRDAAIILLAFNSGLRCVDIRNLKLHNIDWKKQELRIVQKKTGTPISAPLNGRTLNAIAEYILEERPKCEDVHVFLRAYPPYTAIKSTSPLDYMIDKYCRLASVEKIGYRSFHSLRRAFGTELAMAEVPVTSISQMLGHSDMSADKAYLSFNKTQTSLCSSDFSGVPITKGVYASHFPGVRCEAGKGGDQE</sequence>
<dbReference type="GO" id="GO:0003677">
    <property type="term" value="F:DNA binding"/>
    <property type="evidence" value="ECO:0007669"/>
    <property type="project" value="InterPro"/>
</dbReference>
<evidence type="ECO:0000259" key="4">
    <source>
        <dbReference type="PROSITE" id="PS51898"/>
    </source>
</evidence>
<organism evidence="5">
    <name type="scientific">uncultured Anaerotruncus sp</name>
    <dbReference type="NCBI Taxonomy" id="905011"/>
    <lineage>
        <taxon>Bacteria</taxon>
        <taxon>Bacillati</taxon>
        <taxon>Bacillota</taxon>
        <taxon>Clostridia</taxon>
        <taxon>Eubacteriales</taxon>
        <taxon>Oscillospiraceae</taxon>
        <taxon>Anaerotruncus</taxon>
        <taxon>environmental samples</taxon>
    </lineage>
</organism>
<proteinExistence type="predicted"/>
<dbReference type="SUPFAM" id="SSF56349">
    <property type="entry name" value="DNA breaking-rejoining enzymes"/>
    <property type="match status" value="1"/>
</dbReference>
<reference evidence="5" key="1">
    <citation type="submission" date="2019-11" db="EMBL/GenBank/DDBJ databases">
        <authorList>
            <person name="Feng L."/>
        </authorList>
    </citation>
    <scope>NUCLEOTIDE SEQUENCE</scope>
    <source>
        <strain evidence="5">AundefinedLFYP135</strain>
    </source>
</reference>
<evidence type="ECO:0000256" key="3">
    <source>
        <dbReference type="ARBA" id="ARBA00023172"/>
    </source>
</evidence>